<name>A0AAV4V9V1_CAEEX</name>
<evidence type="ECO:0000313" key="1">
    <source>
        <dbReference type="EMBL" id="GIY67022.1"/>
    </source>
</evidence>
<proteinExistence type="predicted"/>
<keyword evidence="2" id="KW-1185">Reference proteome</keyword>
<gene>
    <name evidence="1" type="ORF">CEXT_745281</name>
</gene>
<organism evidence="1 2">
    <name type="scientific">Caerostris extrusa</name>
    <name type="common">Bark spider</name>
    <name type="synonym">Caerostris bankana</name>
    <dbReference type="NCBI Taxonomy" id="172846"/>
    <lineage>
        <taxon>Eukaryota</taxon>
        <taxon>Metazoa</taxon>
        <taxon>Ecdysozoa</taxon>
        <taxon>Arthropoda</taxon>
        <taxon>Chelicerata</taxon>
        <taxon>Arachnida</taxon>
        <taxon>Araneae</taxon>
        <taxon>Araneomorphae</taxon>
        <taxon>Entelegynae</taxon>
        <taxon>Araneoidea</taxon>
        <taxon>Araneidae</taxon>
        <taxon>Caerostris</taxon>
    </lineage>
</organism>
<evidence type="ECO:0000313" key="2">
    <source>
        <dbReference type="Proteomes" id="UP001054945"/>
    </source>
</evidence>
<dbReference type="EMBL" id="BPLR01014188">
    <property type="protein sequence ID" value="GIY67022.1"/>
    <property type="molecule type" value="Genomic_DNA"/>
</dbReference>
<dbReference type="AlphaFoldDB" id="A0AAV4V9V1"/>
<reference evidence="1 2" key="1">
    <citation type="submission" date="2021-06" db="EMBL/GenBank/DDBJ databases">
        <title>Caerostris extrusa draft genome.</title>
        <authorList>
            <person name="Kono N."/>
            <person name="Arakawa K."/>
        </authorList>
    </citation>
    <scope>NUCLEOTIDE SEQUENCE [LARGE SCALE GENOMIC DNA]</scope>
</reference>
<protein>
    <submittedName>
        <fullName evidence="1">Uncharacterized protein</fullName>
    </submittedName>
</protein>
<dbReference type="Proteomes" id="UP001054945">
    <property type="component" value="Unassembled WGS sequence"/>
</dbReference>
<comment type="caution">
    <text evidence="1">The sequence shown here is derived from an EMBL/GenBank/DDBJ whole genome shotgun (WGS) entry which is preliminary data.</text>
</comment>
<sequence length="139" mass="15864">MMMNILQRKNGKSNPVDAFSMTEMVIRKMRIIGERGWRAGSDTVTAIRGKRYSEECVFRPKREGEKKKTAKILKTDSEKLAVLNSFHFFVLVDLRQMYRDHYTVTGVEKGGRHDQNGVGYTHTPPPPAAAITYAQGRFL</sequence>
<accession>A0AAV4V9V1</accession>